<dbReference type="InterPro" id="IPR050086">
    <property type="entry name" value="MetN_ABC_transporter-like"/>
</dbReference>
<name>A0A5C4XPN0_9HYPH</name>
<dbReference type="InterPro" id="IPR030679">
    <property type="entry name" value="ABC_ATPase_HisP-typ"/>
</dbReference>
<dbReference type="Proteomes" id="UP000311605">
    <property type="component" value="Unassembled WGS sequence"/>
</dbReference>
<evidence type="ECO:0000256" key="4">
    <source>
        <dbReference type="ARBA" id="ARBA00022475"/>
    </source>
</evidence>
<feature type="domain" description="ABC transporter" evidence="8">
    <location>
        <begin position="7"/>
        <end position="256"/>
    </location>
</feature>
<evidence type="ECO:0000256" key="2">
    <source>
        <dbReference type="ARBA" id="ARBA00005417"/>
    </source>
</evidence>
<sequence length="266" mass="29440">MNTAPILTVRNLKKSYGILDVLRDVSFDLHRGERLAILGPSGSGKSTCLRAINFLDPPTSGTITLEGELIGLHPNGKDHRSATRRKMTARELAPQRAEIGMVFQLFHLWPHLTARENVALQPRKVQRMSSSDANHLAEAMLKKVHLGHKLDEYPGRLSGGQQQRVAIARALAQKPKVLLFDEPTSALDPELVGEVLNVIQELADEGRSMVLVTHEIAFARRMADRVIFMDAGVIVEEGPAREVLANAKEPRLRKFLSTVSTQEAVQ</sequence>
<keyword evidence="7" id="KW-0472">Membrane</keyword>
<dbReference type="Gene3D" id="3.40.50.300">
    <property type="entry name" value="P-loop containing nucleotide triphosphate hydrolases"/>
    <property type="match status" value="1"/>
</dbReference>
<gene>
    <name evidence="9" type="ORF">FHP24_03625</name>
</gene>
<proteinExistence type="inferred from homology"/>
<evidence type="ECO:0000313" key="9">
    <source>
        <dbReference type="EMBL" id="TNM65373.1"/>
    </source>
</evidence>
<reference evidence="9 10" key="1">
    <citation type="submission" date="2019-06" db="EMBL/GenBank/DDBJ databases">
        <title>The draft genome of Rhizobium smilacinae PTYR-5.</title>
        <authorList>
            <person name="Liu L."/>
            <person name="Li L."/>
            <person name="Zhang X."/>
        </authorList>
    </citation>
    <scope>NUCLEOTIDE SEQUENCE [LARGE SCALE GENOMIC DNA]</scope>
    <source>
        <strain evidence="9 10">PTYR-5</strain>
    </source>
</reference>
<dbReference type="InterPro" id="IPR003439">
    <property type="entry name" value="ABC_transporter-like_ATP-bd"/>
</dbReference>
<evidence type="ECO:0000259" key="8">
    <source>
        <dbReference type="PROSITE" id="PS50893"/>
    </source>
</evidence>
<comment type="caution">
    <text evidence="9">The sequence shown here is derived from an EMBL/GenBank/DDBJ whole genome shotgun (WGS) entry which is preliminary data.</text>
</comment>
<dbReference type="PROSITE" id="PS00211">
    <property type="entry name" value="ABC_TRANSPORTER_1"/>
    <property type="match status" value="1"/>
</dbReference>
<evidence type="ECO:0000256" key="7">
    <source>
        <dbReference type="ARBA" id="ARBA00023136"/>
    </source>
</evidence>
<dbReference type="InterPro" id="IPR017871">
    <property type="entry name" value="ABC_transporter-like_CS"/>
</dbReference>
<keyword evidence="6 9" id="KW-0067">ATP-binding</keyword>
<dbReference type="GO" id="GO:0005524">
    <property type="term" value="F:ATP binding"/>
    <property type="evidence" value="ECO:0007669"/>
    <property type="project" value="UniProtKB-KW"/>
</dbReference>
<dbReference type="Pfam" id="PF00005">
    <property type="entry name" value="ABC_tran"/>
    <property type="match status" value="1"/>
</dbReference>
<evidence type="ECO:0000256" key="1">
    <source>
        <dbReference type="ARBA" id="ARBA00004202"/>
    </source>
</evidence>
<dbReference type="SMART" id="SM00382">
    <property type="entry name" value="AAA"/>
    <property type="match status" value="1"/>
</dbReference>
<protein>
    <submittedName>
        <fullName evidence="9">Amino acid ABC transporter ATP-binding protein</fullName>
    </submittedName>
</protein>
<dbReference type="PROSITE" id="PS50893">
    <property type="entry name" value="ABC_TRANSPORTER_2"/>
    <property type="match status" value="1"/>
</dbReference>
<dbReference type="SUPFAM" id="SSF52540">
    <property type="entry name" value="P-loop containing nucleoside triphosphate hydrolases"/>
    <property type="match status" value="1"/>
</dbReference>
<dbReference type="PANTHER" id="PTHR43166:SF35">
    <property type="entry name" value="L-CYSTINE IMPORT ATP-BINDING PROTEIN TCYN"/>
    <property type="match status" value="1"/>
</dbReference>
<dbReference type="AlphaFoldDB" id="A0A5C4XPN0"/>
<evidence type="ECO:0000256" key="6">
    <source>
        <dbReference type="ARBA" id="ARBA00022840"/>
    </source>
</evidence>
<keyword evidence="3" id="KW-0813">Transport</keyword>
<keyword evidence="5" id="KW-0547">Nucleotide-binding</keyword>
<dbReference type="RefSeq" id="WP_139672978.1">
    <property type="nucleotide sequence ID" value="NZ_VDMN01000001.1"/>
</dbReference>
<dbReference type="EMBL" id="VDMN01000001">
    <property type="protein sequence ID" value="TNM65373.1"/>
    <property type="molecule type" value="Genomic_DNA"/>
</dbReference>
<keyword evidence="4" id="KW-1003">Cell membrane</keyword>
<evidence type="ECO:0000256" key="3">
    <source>
        <dbReference type="ARBA" id="ARBA00022448"/>
    </source>
</evidence>
<dbReference type="GO" id="GO:0005886">
    <property type="term" value="C:plasma membrane"/>
    <property type="evidence" value="ECO:0007669"/>
    <property type="project" value="UniProtKB-SubCell"/>
</dbReference>
<dbReference type="PIRSF" id="PIRSF039085">
    <property type="entry name" value="ABC_ATPase_HisP"/>
    <property type="match status" value="1"/>
</dbReference>
<dbReference type="GO" id="GO:0015424">
    <property type="term" value="F:ABC-type amino acid transporter activity"/>
    <property type="evidence" value="ECO:0007669"/>
    <property type="project" value="InterPro"/>
</dbReference>
<evidence type="ECO:0000313" key="10">
    <source>
        <dbReference type="Proteomes" id="UP000311605"/>
    </source>
</evidence>
<comment type="similarity">
    <text evidence="2">Belongs to the ABC transporter superfamily.</text>
</comment>
<organism evidence="9 10">
    <name type="scientific">Aliirhizobium smilacinae</name>
    <dbReference type="NCBI Taxonomy" id="1395944"/>
    <lineage>
        <taxon>Bacteria</taxon>
        <taxon>Pseudomonadati</taxon>
        <taxon>Pseudomonadota</taxon>
        <taxon>Alphaproteobacteria</taxon>
        <taxon>Hyphomicrobiales</taxon>
        <taxon>Rhizobiaceae</taxon>
        <taxon>Aliirhizobium</taxon>
    </lineage>
</organism>
<keyword evidence="10" id="KW-1185">Reference proteome</keyword>
<evidence type="ECO:0000256" key="5">
    <source>
        <dbReference type="ARBA" id="ARBA00022741"/>
    </source>
</evidence>
<dbReference type="PANTHER" id="PTHR43166">
    <property type="entry name" value="AMINO ACID IMPORT ATP-BINDING PROTEIN"/>
    <property type="match status" value="1"/>
</dbReference>
<dbReference type="GO" id="GO:0016887">
    <property type="term" value="F:ATP hydrolysis activity"/>
    <property type="evidence" value="ECO:0007669"/>
    <property type="project" value="InterPro"/>
</dbReference>
<dbReference type="InterPro" id="IPR027417">
    <property type="entry name" value="P-loop_NTPase"/>
</dbReference>
<comment type="subcellular location">
    <subcellularLocation>
        <location evidence="1">Cell membrane</location>
        <topology evidence="1">Peripheral membrane protein</topology>
    </subcellularLocation>
</comment>
<dbReference type="OrthoDB" id="9802264at2"/>
<accession>A0A5C4XPN0</accession>
<dbReference type="InterPro" id="IPR003593">
    <property type="entry name" value="AAA+_ATPase"/>
</dbReference>